<proteinExistence type="predicted"/>
<accession>A0A090FH23</accession>
<dbReference type="AlphaFoldDB" id="A0A090FH23"/>
<dbReference type="GeneID" id="31891991"/>
<evidence type="ECO:0000256" key="1">
    <source>
        <dbReference type="SAM" id="MobiDB-lite"/>
    </source>
</evidence>
<sequence length="104" mass="11074">MKDSQNRRETGARKYPANTGPDASDQFSQDAASNEKPHIEPGLGRKQGEVEDKTHQSEGRNPPRQPTPSPATEKSSGAGPAVAEHSKDAKAPKGGRQPGAYVKE</sequence>
<name>A0A090FH23_MESPL</name>
<evidence type="ECO:0000313" key="3">
    <source>
        <dbReference type="Proteomes" id="UP000046373"/>
    </source>
</evidence>
<gene>
    <name evidence="2" type="ORF">MPLDJ20_310030</name>
</gene>
<organism evidence="2 3">
    <name type="scientific">Mesorhizobium plurifarium</name>
    <dbReference type="NCBI Taxonomy" id="69974"/>
    <lineage>
        <taxon>Bacteria</taxon>
        <taxon>Pseudomonadati</taxon>
        <taxon>Pseudomonadota</taxon>
        <taxon>Alphaproteobacteria</taxon>
        <taxon>Hyphomicrobiales</taxon>
        <taxon>Phyllobacteriaceae</taxon>
        <taxon>Mesorhizobium</taxon>
    </lineage>
</organism>
<dbReference type="EMBL" id="CCNB01000025">
    <property type="protein sequence ID" value="CDX40985.1"/>
    <property type="molecule type" value="Genomic_DNA"/>
</dbReference>
<evidence type="ECO:0000313" key="2">
    <source>
        <dbReference type="EMBL" id="CDX40985.1"/>
    </source>
</evidence>
<protein>
    <submittedName>
        <fullName evidence="2">Uncharacterized protein</fullName>
    </submittedName>
</protein>
<feature type="compositionally biased region" description="Basic and acidic residues" evidence="1">
    <location>
        <begin position="46"/>
        <end position="58"/>
    </location>
</feature>
<feature type="compositionally biased region" description="Basic and acidic residues" evidence="1">
    <location>
        <begin position="1"/>
        <end position="12"/>
    </location>
</feature>
<dbReference type="Proteomes" id="UP000046373">
    <property type="component" value="Unassembled WGS sequence"/>
</dbReference>
<feature type="region of interest" description="Disordered" evidence="1">
    <location>
        <begin position="1"/>
        <end position="104"/>
    </location>
</feature>
<reference evidence="2 3" key="1">
    <citation type="submission" date="2014-08" db="EMBL/GenBank/DDBJ databases">
        <authorList>
            <person name="Moulin Lionel"/>
        </authorList>
    </citation>
    <scope>NUCLEOTIDE SEQUENCE [LARGE SCALE GENOMIC DNA]</scope>
</reference>